<dbReference type="InterPro" id="IPR012952">
    <property type="entry name" value="BING4_C_dom"/>
</dbReference>
<name>A0A369K7Z9_HYPMA</name>
<evidence type="ECO:0000256" key="5">
    <source>
        <dbReference type="ARBA" id="ARBA00022737"/>
    </source>
</evidence>
<organism evidence="12 13">
    <name type="scientific">Hypsizygus marmoreus</name>
    <name type="common">White beech mushroom</name>
    <name type="synonym">Agaricus marmoreus</name>
    <dbReference type="NCBI Taxonomy" id="39966"/>
    <lineage>
        <taxon>Eukaryota</taxon>
        <taxon>Fungi</taxon>
        <taxon>Dikarya</taxon>
        <taxon>Basidiomycota</taxon>
        <taxon>Agaricomycotina</taxon>
        <taxon>Agaricomycetes</taxon>
        <taxon>Agaricomycetidae</taxon>
        <taxon>Agaricales</taxon>
        <taxon>Tricholomatineae</taxon>
        <taxon>Lyophyllaceae</taxon>
        <taxon>Hypsizygus</taxon>
    </lineage>
</organism>
<dbReference type="GO" id="GO:0000462">
    <property type="term" value="P:maturation of SSU-rRNA from tricistronic rRNA transcript (SSU-rRNA, 5.8S rRNA, LSU-rRNA)"/>
    <property type="evidence" value="ECO:0007669"/>
    <property type="project" value="TreeGrafter"/>
</dbReference>
<dbReference type="FunFam" id="2.130.10.10:FF:000378">
    <property type="entry name" value="U3 small nucleolar RNA-associated protein 7"/>
    <property type="match status" value="1"/>
</dbReference>
<dbReference type="FunCoup" id="A0A369K7Z9">
    <property type="interactions" value="836"/>
</dbReference>
<protein>
    <recommendedName>
        <fullName evidence="7">U three protein 7</fullName>
    </recommendedName>
</protein>
<feature type="compositionally biased region" description="Basic residues" evidence="10">
    <location>
        <begin position="15"/>
        <end position="25"/>
    </location>
</feature>
<dbReference type="Pfam" id="PF08149">
    <property type="entry name" value="BING4CT"/>
    <property type="match status" value="1"/>
</dbReference>
<dbReference type="PROSITE" id="PS50294">
    <property type="entry name" value="WD_REPEATS_REGION"/>
    <property type="match status" value="1"/>
</dbReference>
<dbReference type="STRING" id="39966.A0A369K7Z9"/>
<keyword evidence="4 8" id="KW-0853">WD repeat</keyword>
<feature type="region of interest" description="Disordered" evidence="10">
    <location>
        <begin position="568"/>
        <end position="601"/>
    </location>
</feature>
<accession>A0A369K7Z9</accession>
<evidence type="ECO:0000256" key="1">
    <source>
        <dbReference type="ARBA" id="ARBA00004099"/>
    </source>
</evidence>
<dbReference type="Gene3D" id="2.130.10.10">
    <property type="entry name" value="YVTN repeat-like/Quinoprotein amine dehydrogenase"/>
    <property type="match status" value="2"/>
</dbReference>
<dbReference type="InterPro" id="IPR015943">
    <property type="entry name" value="WD40/YVTN_repeat-like_dom_sf"/>
</dbReference>
<feature type="compositionally biased region" description="Polar residues" evidence="10">
    <location>
        <begin position="28"/>
        <end position="47"/>
    </location>
</feature>
<dbReference type="SMART" id="SM00320">
    <property type="entry name" value="WD40"/>
    <property type="match status" value="3"/>
</dbReference>
<dbReference type="GO" id="GO:0032040">
    <property type="term" value="C:small-subunit processome"/>
    <property type="evidence" value="ECO:0007669"/>
    <property type="project" value="TreeGrafter"/>
</dbReference>
<feature type="region of interest" description="Disordered" evidence="10">
    <location>
        <begin position="504"/>
        <end position="553"/>
    </location>
</feature>
<dbReference type="InterPro" id="IPR040315">
    <property type="entry name" value="WDR46/Utp7"/>
</dbReference>
<sequence length="601" mass="66807">MDILVARADALQPLGKKRKIHHSPRTPKGSSTDRTLHSVSKHTSVPKSFSRLPDAPTTYKHIANKKLRADLNRHTAQATRAKALLEDAEMLLGDEAGKIEVEGELEKTWRVGQDEIAEGAGQEAAKGRREWKLDGGPYRLRYTRNGRHLAIAGRTGHVATFDWMTGTLHSELQLQETCRDITFLHDHSHYAIAQKKYIFIYDRDGVELHCLKSHIVPTRLEFLPYHWLLASIGNAGYLKYQDTSTGQLLVEHRTKLGACTTMAQNAHNAVIHLGHQNGCVTLWTPNLPHPAVQLLAHLGPVVGLSVDPSQGGRYMSTAGKDGTVKVWDCRNWKGAVREWSVRSGGDVELEWSAKGSLAVASGGSVNVYATPSIHTPMHTKAPPPLYLTHPIPHRPLTSVRFAPFQDVLTIGHAAGLSSILVPGAGEPNFDSAEADPFENKKARREKEVKALLDKIQPDMISLDPEFVGSLAPPPKLTTVTTIDGKPPVEIPFARLPRLERLKASGKLDETEAAEAENEKDLDDNGKLKSREEREKRKQRGKGKSLKRYLRKQRKNVIDPTAVAIRKKLEKQREEKTRARLAAKNGEEPKKFSALDRFKRAP</sequence>
<feature type="compositionally biased region" description="Basic and acidic residues" evidence="10">
    <location>
        <begin position="516"/>
        <end position="535"/>
    </location>
</feature>
<proteinExistence type="predicted"/>
<dbReference type="OrthoDB" id="10251154at2759"/>
<dbReference type="PROSITE" id="PS50082">
    <property type="entry name" value="WD_REPEATS_2"/>
    <property type="match status" value="1"/>
</dbReference>
<keyword evidence="5" id="KW-0677">Repeat</keyword>
<evidence type="ECO:0000256" key="3">
    <source>
        <dbReference type="ARBA" id="ARBA00022552"/>
    </source>
</evidence>
<keyword evidence="3" id="KW-0698">rRNA processing</keyword>
<comment type="subcellular location">
    <subcellularLocation>
        <location evidence="2">Nucleus</location>
        <location evidence="2">Nucleolus</location>
    </subcellularLocation>
</comment>
<dbReference type="SUPFAM" id="SSF50978">
    <property type="entry name" value="WD40 repeat-like"/>
    <property type="match status" value="1"/>
</dbReference>
<gene>
    <name evidence="12" type="primary">utp7</name>
    <name evidence="12" type="ORF">Hypma_013865</name>
</gene>
<dbReference type="Proteomes" id="UP000076154">
    <property type="component" value="Unassembled WGS sequence"/>
</dbReference>
<evidence type="ECO:0000313" key="13">
    <source>
        <dbReference type="Proteomes" id="UP000076154"/>
    </source>
</evidence>
<dbReference type="PANTHER" id="PTHR14085:SF3">
    <property type="entry name" value="WD REPEAT-CONTAINING PROTEIN 46"/>
    <property type="match status" value="1"/>
</dbReference>
<evidence type="ECO:0000256" key="7">
    <source>
        <dbReference type="ARBA" id="ARBA00076453"/>
    </source>
</evidence>
<dbReference type="EMBL" id="LUEZ02000009">
    <property type="protein sequence ID" value="RDB30038.1"/>
    <property type="molecule type" value="Genomic_DNA"/>
</dbReference>
<reference evidence="12" key="1">
    <citation type="submission" date="2018-04" db="EMBL/GenBank/DDBJ databases">
        <title>Whole genome sequencing of Hypsizygus marmoreus.</title>
        <authorList>
            <person name="Choi I.-G."/>
            <person name="Min B."/>
            <person name="Kim J.-G."/>
            <person name="Kim S."/>
            <person name="Oh Y.-L."/>
            <person name="Kong W.-S."/>
            <person name="Park H."/>
            <person name="Jeong J."/>
            <person name="Song E.-S."/>
        </authorList>
    </citation>
    <scope>NUCLEOTIDE SEQUENCE [LARGE SCALE GENOMIC DNA]</scope>
    <source>
        <strain evidence="12">51987-8</strain>
    </source>
</reference>
<dbReference type="InterPro" id="IPR036322">
    <property type="entry name" value="WD40_repeat_dom_sf"/>
</dbReference>
<keyword evidence="13" id="KW-1185">Reference proteome</keyword>
<dbReference type="GO" id="GO:0030686">
    <property type="term" value="C:90S preribosome"/>
    <property type="evidence" value="ECO:0007669"/>
    <property type="project" value="TreeGrafter"/>
</dbReference>
<feature type="domain" description="BING4 C-terminal" evidence="11">
    <location>
        <begin position="385"/>
        <end position="464"/>
    </location>
</feature>
<comment type="function">
    <text evidence="1">Involved in nucleolar processing of pre-18S ribosomal RNA.</text>
</comment>
<keyword evidence="6" id="KW-0539">Nucleus</keyword>
<dbReference type="AlphaFoldDB" id="A0A369K7Z9"/>
<dbReference type="Pfam" id="PF00400">
    <property type="entry name" value="WD40"/>
    <property type="match status" value="1"/>
</dbReference>
<evidence type="ECO:0000256" key="6">
    <source>
        <dbReference type="ARBA" id="ARBA00023242"/>
    </source>
</evidence>
<evidence type="ECO:0000256" key="4">
    <source>
        <dbReference type="ARBA" id="ARBA00022574"/>
    </source>
</evidence>
<dbReference type="InParanoid" id="A0A369K7Z9"/>
<evidence type="ECO:0000256" key="2">
    <source>
        <dbReference type="ARBA" id="ARBA00004604"/>
    </source>
</evidence>
<dbReference type="InterPro" id="IPR001680">
    <property type="entry name" value="WD40_rpt"/>
</dbReference>
<feature type="compositionally biased region" description="Basic and acidic residues" evidence="10">
    <location>
        <begin position="584"/>
        <end position="601"/>
    </location>
</feature>
<feature type="compositionally biased region" description="Basic residues" evidence="10">
    <location>
        <begin position="536"/>
        <end position="553"/>
    </location>
</feature>
<evidence type="ECO:0000256" key="10">
    <source>
        <dbReference type="SAM" id="MobiDB-lite"/>
    </source>
</evidence>
<evidence type="ECO:0000313" key="12">
    <source>
        <dbReference type="EMBL" id="RDB30038.1"/>
    </source>
</evidence>
<evidence type="ECO:0000256" key="8">
    <source>
        <dbReference type="PROSITE-ProRule" id="PRU00221"/>
    </source>
</evidence>
<feature type="coiled-coil region" evidence="9">
    <location>
        <begin position="64"/>
        <end position="91"/>
    </location>
</feature>
<evidence type="ECO:0000259" key="11">
    <source>
        <dbReference type="SMART" id="SM01033"/>
    </source>
</evidence>
<feature type="region of interest" description="Disordered" evidence="10">
    <location>
        <begin position="14"/>
        <end position="55"/>
    </location>
</feature>
<dbReference type="PANTHER" id="PTHR14085">
    <property type="entry name" value="WD-REPEAT PROTEIN BING4"/>
    <property type="match status" value="1"/>
</dbReference>
<evidence type="ECO:0000256" key="9">
    <source>
        <dbReference type="SAM" id="Coils"/>
    </source>
</evidence>
<feature type="repeat" description="WD" evidence="8">
    <location>
        <begin position="294"/>
        <end position="328"/>
    </location>
</feature>
<keyword evidence="9" id="KW-0175">Coiled coil</keyword>
<dbReference type="SMART" id="SM01033">
    <property type="entry name" value="BING4CT"/>
    <property type="match status" value="1"/>
</dbReference>
<comment type="caution">
    <text evidence="12">The sequence shown here is derived from an EMBL/GenBank/DDBJ whole genome shotgun (WGS) entry which is preliminary data.</text>
</comment>